<protein>
    <submittedName>
        <fullName evidence="1">Uncharacterized protein</fullName>
    </submittedName>
</protein>
<organism evidence="1 2">
    <name type="scientific">Alistipes indistinctus YIT 12060</name>
    <dbReference type="NCBI Taxonomy" id="742725"/>
    <lineage>
        <taxon>Bacteria</taxon>
        <taxon>Pseudomonadati</taxon>
        <taxon>Bacteroidota</taxon>
        <taxon>Bacteroidia</taxon>
        <taxon>Bacteroidales</taxon>
        <taxon>Rikenellaceae</taxon>
        <taxon>Alistipes</taxon>
    </lineage>
</organism>
<sequence length="29" mass="3679">MTDRKIYRYNFKLDFEQQNLLLKMIQEAE</sequence>
<evidence type="ECO:0000313" key="1">
    <source>
        <dbReference type="EMBL" id="EHB91885.1"/>
    </source>
</evidence>
<keyword evidence="2" id="KW-1185">Reference proteome</keyword>
<dbReference type="AlphaFoldDB" id="G5HBB9"/>
<accession>G5HBB9</accession>
<gene>
    <name evidence="1" type="ORF">HMPREF9450_01934</name>
</gene>
<name>G5HBB9_9BACT</name>
<dbReference type="HOGENOM" id="CLU_3408500_0_0_10"/>
<proteinExistence type="predicted"/>
<comment type="caution">
    <text evidence="1">The sequence shown here is derived from an EMBL/GenBank/DDBJ whole genome shotgun (WGS) entry which is preliminary data.</text>
</comment>
<dbReference type="EMBL" id="ADLD01000013">
    <property type="protein sequence ID" value="EHB91885.1"/>
    <property type="molecule type" value="Genomic_DNA"/>
</dbReference>
<dbReference type="Proteomes" id="UP000006008">
    <property type="component" value="Unassembled WGS sequence"/>
</dbReference>
<dbReference type="PATRIC" id="fig|742725.3.peg.2029"/>
<evidence type="ECO:0000313" key="2">
    <source>
        <dbReference type="Proteomes" id="UP000006008"/>
    </source>
</evidence>
<reference evidence="1 2" key="1">
    <citation type="submission" date="2011-08" db="EMBL/GenBank/DDBJ databases">
        <title>The Genome Sequence of Alistipes indistinctus YIT 12060.</title>
        <authorList>
            <consortium name="The Broad Institute Genome Sequencing Platform"/>
            <person name="Earl A."/>
            <person name="Ward D."/>
            <person name="Feldgarden M."/>
            <person name="Gevers D."/>
            <person name="Morotomi M."/>
            <person name="Young S.K."/>
            <person name="Zeng Q."/>
            <person name="Gargeya S."/>
            <person name="Fitzgerald M."/>
            <person name="Haas B."/>
            <person name="Abouelleil A."/>
            <person name="Alvarado L."/>
            <person name="Arachchi H.M."/>
            <person name="Berlin A."/>
            <person name="Brown A."/>
            <person name="Chapman S.B."/>
            <person name="Chen Z."/>
            <person name="Dunbar C."/>
            <person name="Freedman E."/>
            <person name="Gearin G."/>
            <person name="Gellesch M."/>
            <person name="Goldberg J."/>
            <person name="Griggs A."/>
            <person name="Gujja S."/>
            <person name="Heiman D."/>
            <person name="Howarth C."/>
            <person name="Larson L."/>
            <person name="Lui A."/>
            <person name="MacDonald P.J.P."/>
            <person name="Montmayeur A."/>
            <person name="Murphy C."/>
            <person name="Neiman D."/>
            <person name="Pearson M."/>
            <person name="Priest M."/>
            <person name="Roberts A."/>
            <person name="Saif S."/>
            <person name="Shea T."/>
            <person name="Shenoy N."/>
            <person name="Sisk P."/>
            <person name="Stolte C."/>
            <person name="Sykes S."/>
            <person name="Wortman J."/>
            <person name="Nusbaum C."/>
            <person name="Birren B."/>
        </authorList>
    </citation>
    <scope>NUCLEOTIDE SEQUENCE [LARGE SCALE GENOMIC DNA]</scope>
    <source>
        <strain evidence="1 2">YIT 12060</strain>
    </source>
</reference>